<protein>
    <submittedName>
        <fullName evidence="9">tRNA glutamyl-Q(34) synthetase GluQRS</fullName>
        <ecNumber evidence="9">6.1.1.-</ecNumber>
    </submittedName>
</protein>
<keyword evidence="3 7" id="KW-0547">Nucleotide-binding</keyword>
<dbReference type="EC" id="6.1.1.-" evidence="9"/>
<keyword evidence="10" id="KW-1185">Reference proteome</keyword>
<evidence type="ECO:0000256" key="1">
    <source>
        <dbReference type="ARBA" id="ARBA00022598"/>
    </source>
</evidence>
<sequence>MTFVTRFAPSPTGYLHRGHAFSALTAFQAAGDAGGRFLLRVEDIDATRCRPEYDAALFEDLAWLGLGWEEPIRRQSEHLADYHAAIEALRARGLVYRCFKTRKEIDIGRAPHEPATPYVGAPLPAAEEAERLDRGEAFAWRLSLAAARAALGGFGGLTFVETGMGPDGETGVIQARPETAGDIVLARKDVGVAYHLAVVHDDALQGVTHVIRGQDLFEAAHIQRLLQALLDLPTPTYRHHGLLVGPDGKRYAKRDKAQTLRELREAGMSPQALRAELGF</sequence>
<evidence type="ECO:0000256" key="5">
    <source>
        <dbReference type="ARBA" id="ARBA00022840"/>
    </source>
</evidence>
<dbReference type="InterPro" id="IPR014729">
    <property type="entry name" value="Rossmann-like_a/b/a_fold"/>
</dbReference>
<feature type="domain" description="Glutamyl/glutaminyl-tRNA synthetase class Ib catalytic" evidence="8">
    <location>
        <begin position="4"/>
        <end position="111"/>
    </location>
</feature>
<dbReference type="Proteomes" id="UP001057520">
    <property type="component" value="Chromosome"/>
</dbReference>
<dbReference type="InterPro" id="IPR049940">
    <property type="entry name" value="GluQ/Sye"/>
</dbReference>
<dbReference type="InterPro" id="IPR000924">
    <property type="entry name" value="Glu/Gln-tRNA-synth"/>
</dbReference>
<organism evidence="9 10">
    <name type="scientific">Caulobacter segnis</name>
    <dbReference type="NCBI Taxonomy" id="88688"/>
    <lineage>
        <taxon>Bacteria</taxon>
        <taxon>Pseudomonadati</taxon>
        <taxon>Pseudomonadota</taxon>
        <taxon>Alphaproteobacteria</taxon>
        <taxon>Caulobacterales</taxon>
        <taxon>Caulobacteraceae</taxon>
        <taxon>Caulobacter</taxon>
    </lineage>
</organism>
<dbReference type="SUPFAM" id="SSF52374">
    <property type="entry name" value="Nucleotidylyl transferase"/>
    <property type="match status" value="1"/>
</dbReference>
<dbReference type="Pfam" id="PF00749">
    <property type="entry name" value="tRNA-synt_1c"/>
    <property type="match status" value="2"/>
</dbReference>
<dbReference type="PANTHER" id="PTHR43311">
    <property type="entry name" value="GLUTAMATE--TRNA LIGASE"/>
    <property type="match status" value="1"/>
</dbReference>
<proteinExistence type="inferred from homology"/>
<dbReference type="InterPro" id="IPR020058">
    <property type="entry name" value="Glu/Gln-tRNA-synth_Ib_cat-dom"/>
</dbReference>
<evidence type="ECO:0000256" key="3">
    <source>
        <dbReference type="ARBA" id="ARBA00022741"/>
    </source>
</evidence>
<dbReference type="EMBL" id="CP096040">
    <property type="protein sequence ID" value="USQ94315.1"/>
    <property type="molecule type" value="Genomic_DNA"/>
</dbReference>
<keyword evidence="5 7" id="KW-0067">ATP-binding</keyword>
<feature type="domain" description="Glutamyl/glutaminyl-tRNA synthetase class Ib catalytic" evidence="8">
    <location>
        <begin position="170"/>
        <end position="275"/>
    </location>
</feature>
<gene>
    <name evidence="9" type="primary">gluQRS</name>
    <name evidence="9" type="ORF">MZV50_17170</name>
</gene>
<keyword evidence="4" id="KW-0862">Zinc</keyword>
<evidence type="ECO:0000256" key="6">
    <source>
        <dbReference type="ARBA" id="ARBA00023146"/>
    </source>
</evidence>
<keyword evidence="6 7" id="KW-0030">Aminoacyl-tRNA synthetase</keyword>
<evidence type="ECO:0000313" key="9">
    <source>
        <dbReference type="EMBL" id="USQ94315.1"/>
    </source>
</evidence>
<keyword evidence="1 7" id="KW-0436">Ligase</keyword>
<evidence type="ECO:0000259" key="8">
    <source>
        <dbReference type="Pfam" id="PF00749"/>
    </source>
</evidence>
<accession>A0ABY4ZP45</accession>
<reference evidence="9 10" key="1">
    <citation type="submission" date="2022-04" db="EMBL/GenBank/DDBJ databases">
        <title>Genome sequence of soybean root-associated Caulobacter segnis RL271.</title>
        <authorList>
            <person name="Longley R."/>
            <person name="Bonito G."/>
            <person name="Trigodet F."/>
            <person name="Crosson S."/>
            <person name="Fiebig A."/>
        </authorList>
    </citation>
    <scope>NUCLEOTIDE SEQUENCE [LARGE SCALE GENOMIC DNA]</scope>
    <source>
        <strain evidence="9 10">RL271</strain>
    </source>
</reference>
<name>A0ABY4ZP45_9CAUL</name>
<evidence type="ECO:0000313" key="10">
    <source>
        <dbReference type="Proteomes" id="UP001057520"/>
    </source>
</evidence>
<evidence type="ECO:0000256" key="4">
    <source>
        <dbReference type="ARBA" id="ARBA00022833"/>
    </source>
</evidence>
<evidence type="ECO:0000256" key="7">
    <source>
        <dbReference type="RuleBase" id="RU363037"/>
    </source>
</evidence>
<evidence type="ECO:0000256" key="2">
    <source>
        <dbReference type="ARBA" id="ARBA00022723"/>
    </source>
</evidence>
<comment type="similarity">
    <text evidence="7">Belongs to the class-I aminoacyl-tRNA synthetase family.</text>
</comment>
<keyword evidence="2" id="KW-0479">Metal-binding</keyword>
<dbReference type="GO" id="GO:0016874">
    <property type="term" value="F:ligase activity"/>
    <property type="evidence" value="ECO:0007669"/>
    <property type="project" value="UniProtKB-KW"/>
</dbReference>
<keyword evidence="7" id="KW-0648">Protein biosynthesis</keyword>
<dbReference type="NCBIfam" id="NF004315">
    <property type="entry name" value="PRK05710.1-4"/>
    <property type="match status" value="1"/>
</dbReference>
<dbReference type="Gene3D" id="3.40.50.620">
    <property type="entry name" value="HUPs"/>
    <property type="match status" value="1"/>
</dbReference>
<dbReference type="PRINTS" id="PR00987">
    <property type="entry name" value="TRNASYNTHGLU"/>
</dbReference>
<dbReference type="PANTHER" id="PTHR43311:SF1">
    <property type="entry name" value="GLUTAMYL-Q TRNA(ASP) SYNTHETASE"/>
    <property type="match status" value="1"/>
</dbReference>